<feature type="binding site" evidence="12">
    <location>
        <position position="74"/>
    </location>
    <ligand>
        <name>Zn(2+)</name>
        <dbReference type="ChEBI" id="CHEBI:29105"/>
        <label>1</label>
        <note>catalytic</note>
    </ligand>
</feature>
<keyword evidence="2 9" id="KW-0540">Nuclease</keyword>
<feature type="binding site" evidence="12">
    <location>
        <position position="164"/>
    </location>
    <ligand>
        <name>Zn(2+)</name>
        <dbReference type="ChEBI" id="CHEBI:29105"/>
        <label>2</label>
        <note>catalytic</note>
    </ligand>
</feature>
<dbReference type="Pfam" id="PF17770">
    <property type="entry name" value="RNase_J_C"/>
    <property type="match status" value="1"/>
</dbReference>
<evidence type="ECO:0000256" key="11">
    <source>
        <dbReference type="PIRSR" id="PIRSR004803-2"/>
    </source>
</evidence>
<evidence type="ECO:0000256" key="12">
    <source>
        <dbReference type="PIRSR" id="PIRSR004803-3"/>
    </source>
</evidence>
<feature type="binding site" evidence="12">
    <location>
        <position position="142"/>
    </location>
    <ligand>
        <name>Zn(2+)</name>
        <dbReference type="ChEBI" id="CHEBI:29105"/>
        <label>1</label>
        <note>catalytic</note>
    </ligand>
</feature>
<protein>
    <recommendedName>
        <fullName evidence="9">Ribonuclease J</fullName>
        <shortName evidence="9">RNase J</shortName>
        <ecNumber evidence="9">3.1.-.-</ecNumber>
    </recommendedName>
</protein>
<evidence type="ECO:0000256" key="5">
    <source>
        <dbReference type="ARBA" id="ARBA00022801"/>
    </source>
</evidence>
<comment type="cofactor">
    <cofactor evidence="12">
        <name>Ca(2+)</name>
        <dbReference type="ChEBI" id="CHEBI:29108"/>
    </cofactor>
    <text evidence="12">Binds 1 Ca(2+) cation per subunit. Seen in 1 crystal structure, it is not clear if it is physiologically important.</text>
</comment>
<evidence type="ECO:0000256" key="4">
    <source>
        <dbReference type="ARBA" id="ARBA00022759"/>
    </source>
</evidence>
<keyword evidence="9" id="KW-0698">rRNA processing</keyword>
<accession>A0A926UU41</accession>
<feature type="binding site" evidence="12">
    <location>
        <position position="72"/>
    </location>
    <ligand>
        <name>Zn(2+)</name>
        <dbReference type="ChEBI" id="CHEBI:29105"/>
        <label>1</label>
        <note>catalytic</note>
    </ligand>
</feature>
<keyword evidence="1 9" id="KW-0963">Cytoplasm</keyword>
<dbReference type="InterPro" id="IPR001279">
    <property type="entry name" value="Metallo-B-lactamas"/>
</dbReference>
<reference evidence="14" key="2">
    <citation type="submission" date="2020-08" db="EMBL/GenBank/DDBJ databases">
        <authorList>
            <person name="Chen M."/>
            <person name="Teng W."/>
            <person name="Zhao L."/>
            <person name="Hu C."/>
            <person name="Zhou Y."/>
            <person name="Han B."/>
            <person name="Song L."/>
            <person name="Shu W."/>
        </authorList>
    </citation>
    <scope>NUCLEOTIDE SEQUENCE</scope>
    <source>
        <strain evidence="14">FACHB-1277</strain>
    </source>
</reference>
<keyword evidence="8 9" id="KW-0694">RNA-binding</keyword>
<dbReference type="Pfam" id="PF00753">
    <property type="entry name" value="Lactamase_B"/>
    <property type="match status" value="1"/>
</dbReference>
<dbReference type="InterPro" id="IPR042173">
    <property type="entry name" value="RNase_J_2"/>
</dbReference>
<dbReference type="Gene3D" id="3.60.15.10">
    <property type="entry name" value="Ribonuclease Z/Hydroxyacylglutathione hydrolase-like"/>
    <property type="match status" value="1"/>
</dbReference>
<dbReference type="PANTHER" id="PTHR43694">
    <property type="entry name" value="RIBONUCLEASE J"/>
    <property type="match status" value="1"/>
</dbReference>
<feature type="binding site" evidence="12">
    <location>
        <position position="47"/>
    </location>
    <ligand>
        <name>Ca(2+)</name>
        <dbReference type="ChEBI" id="CHEBI:29108"/>
    </ligand>
</feature>
<gene>
    <name evidence="9" type="primary">rnj</name>
    <name evidence="14" type="ORF">H6F44_11395</name>
</gene>
<dbReference type="GO" id="GO:0004521">
    <property type="term" value="F:RNA endonuclease activity"/>
    <property type="evidence" value="ECO:0007669"/>
    <property type="project" value="UniProtKB-UniRule"/>
</dbReference>
<dbReference type="GO" id="GO:0003723">
    <property type="term" value="F:RNA binding"/>
    <property type="evidence" value="ECO:0007669"/>
    <property type="project" value="UniProtKB-UniRule"/>
</dbReference>
<keyword evidence="12" id="KW-0106">Calcium</keyword>
<dbReference type="GO" id="GO:0008270">
    <property type="term" value="F:zinc ion binding"/>
    <property type="evidence" value="ECO:0007669"/>
    <property type="project" value="InterPro"/>
</dbReference>
<dbReference type="Gene3D" id="3.10.20.580">
    <property type="match status" value="1"/>
</dbReference>
<dbReference type="EC" id="3.1.-.-" evidence="9"/>
<dbReference type="InterPro" id="IPR055132">
    <property type="entry name" value="RNase_J_b_CASP"/>
</dbReference>
<evidence type="ECO:0000256" key="10">
    <source>
        <dbReference type="PIRSR" id="PIRSR004803-1"/>
    </source>
</evidence>
<dbReference type="CDD" id="cd07714">
    <property type="entry name" value="RNaseJ_MBL-fold"/>
    <property type="match status" value="1"/>
</dbReference>
<dbReference type="HAMAP" id="MF_01491">
    <property type="entry name" value="RNase_J_bact"/>
    <property type="match status" value="1"/>
</dbReference>
<feature type="binding site" evidence="9 11">
    <location>
        <begin position="365"/>
        <end position="369"/>
    </location>
    <ligand>
        <name>substrate</name>
    </ligand>
</feature>
<dbReference type="AlphaFoldDB" id="A0A926UU41"/>
<dbReference type="Pfam" id="PF22505">
    <property type="entry name" value="RNase_J_b_CASP"/>
    <property type="match status" value="1"/>
</dbReference>
<dbReference type="GO" id="GO:0004534">
    <property type="term" value="F:5'-3' RNA exonuclease activity"/>
    <property type="evidence" value="ECO:0007669"/>
    <property type="project" value="UniProtKB-UniRule"/>
</dbReference>
<keyword evidence="3 12" id="KW-0479">Metal-binding</keyword>
<sequence>MTNTPALKIIALGGLHEIGKNTWVFEYNNEIMLLDGGLSFPDNMMPGVNVVLPDMTYLRDNKHKIKGMIVTHGHEDHIGAISFHLKQFEIPIIYGPRLAMALLEDKLKEAGVLNRTELRRVMPRDVVRVGSSFFVEFIRNTHSICDSFSIAINTPAGLVIHSGDFKIDHTPVDGEFFDLARLAEHGEKGVLALISDSTNAEVPGITPSERAVYPNLERYIRAATGRVIITTFASSVHRVSMILDIADKQGRVVGVVGRSMLNVIAHARNLGYIKCRDDLFQPLQNLRHYRDDQILILTTGSQGEPMSALTRMANRSHKQLEVRDGDTVIFSANPIPGNTIPVVRTIDKLMALGANVIYGKDKGIHVSGHGAQEEHKMMLALVRPKFFFPAHGELRMLKQHAKMAADMGIPKENIVIAENGDVVEVSQSAIRIVDKVPSGVELVDSSRDGMVKGDVLRDRQQIAGDGIFTIAVSIGLDGKLSAMPDIQLSGVVLPMERSLIIAAISKAIENSLASCWGNFARNIGSLEVDWVGLRGQLEKDLTRVLRQQMQSKPMIVFLLQTPGNVTQSETPKPNALGVTLKPSKVSASGAVDKPVVNTKVAETTGAVTSSAGRRRRTTTSV</sequence>
<evidence type="ECO:0000313" key="15">
    <source>
        <dbReference type="Proteomes" id="UP000631421"/>
    </source>
</evidence>
<dbReference type="InterPro" id="IPR030854">
    <property type="entry name" value="RNase_J_bac"/>
</dbReference>
<evidence type="ECO:0000256" key="3">
    <source>
        <dbReference type="ARBA" id="ARBA00022723"/>
    </source>
</evidence>
<evidence type="ECO:0000259" key="13">
    <source>
        <dbReference type="SMART" id="SM00849"/>
    </source>
</evidence>
<evidence type="ECO:0000313" key="14">
    <source>
        <dbReference type="EMBL" id="MBD2150718.1"/>
    </source>
</evidence>
<keyword evidence="4 9" id="KW-0255">Endonuclease</keyword>
<feature type="domain" description="Metallo-beta-lactamase" evidence="13">
    <location>
        <begin position="19"/>
        <end position="216"/>
    </location>
</feature>
<comment type="function">
    <text evidence="9">An RNase that has 5'-3' exonuclease and possibly endonuclease activity. Involved in maturation of rRNA and in some organisms also mRNA maturation and/or decay.</text>
</comment>
<feature type="binding site" evidence="12">
    <location>
        <position position="444"/>
    </location>
    <ligand>
        <name>Ca(2+)</name>
        <dbReference type="ChEBI" id="CHEBI:29108"/>
    </ligand>
</feature>
<evidence type="ECO:0000256" key="2">
    <source>
        <dbReference type="ARBA" id="ARBA00022722"/>
    </source>
</evidence>
<dbReference type="InterPro" id="IPR036866">
    <property type="entry name" value="RibonucZ/Hydroxyglut_hydro"/>
</dbReference>
<reference evidence="14" key="1">
    <citation type="journal article" date="2015" name="ISME J.">
        <title>Draft Genome Sequence of Streptomyces incarnatus NRRL8089, which Produces the Nucleoside Antibiotic Sinefungin.</title>
        <authorList>
            <person name="Oshima K."/>
            <person name="Hattori M."/>
            <person name="Shimizu H."/>
            <person name="Fukuda K."/>
            <person name="Nemoto M."/>
            <person name="Inagaki K."/>
            <person name="Tamura T."/>
        </authorList>
    </citation>
    <scope>NUCLEOTIDE SEQUENCE</scope>
    <source>
        <strain evidence="14">FACHB-1277</strain>
    </source>
</reference>
<dbReference type="Pfam" id="PF07521">
    <property type="entry name" value="RMMBL"/>
    <property type="match status" value="1"/>
</dbReference>
<feature type="binding site" evidence="12">
    <location>
        <position position="77"/>
    </location>
    <ligand>
        <name>Zn(2+)</name>
        <dbReference type="ChEBI" id="CHEBI:29105"/>
        <label>1</label>
        <note>catalytic</note>
    </ligand>
</feature>
<dbReference type="Proteomes" id="UP000631421">
    <property type="component" value="Unassembled WGS sequence"/>
</dbReference>
<keyword evidence="6 12" id="KW-0862">Zinc</keyword>
<feature type="binding site" evidence="12">
    <location>
        <position position="391"/>
    </location>
    <ligand>
        <name>Zn(2+)</name>
        <dbReference type="ChEBI" id="CHEBI:29105"/>
        <label>1</label>
        <note>catalytic</note>
    </ligand>
</feature>
<comment type="subunit">
    <text evidence="9">Homodimer, may be a subunit of the RNA degradosome.</text>
</comment>
<evidence type="ECO:0000256" key="7">
    <source>
        <dbReference type="ARBA" id="ARBA00022839"/>
    </source>
</evidence>
<comment type="cofactor">
    <cofactor evidence="12">
        <name>Zn(2+)</name>
        <dbReference type="ChEBI" id="CHEBI:29105"/>
    </cofactor>
    <text evidence="12">Binds 2 Zn(2+) ions per subunit. It is not clear if Zn(2+) or Mg(2+) is physiologically important.</text>
</comment>
<dbReference type="PIRSF" id="PIRSF004803">
    <property type="entry name" value="RnjA"/>
    <property type="match status" value="1"/>
</dbReference>
<dbReference type="GO" id="GO:0006364">
    <property type="term" value="P:rRNA processing"/>
    <property type="evidence" value="ECO:0007669"/>
    <property type="project" value="UniProtKB-UniRule"/>
</dbReference>
<feature type="active site" description="Proton acceptor" evidence="10">
    <location>
        <position position="369"/>
    </location>
</feature>
<dbReference type="EMBL" id="JACJPY010000032">
    <property type="protein sequence ID" value="MBD2150718.1"/>
    <property type="molecule type" value="Genomic_DNA"/>
</dbReference>
<feature type="active site" description="Proton donor" evidence="10">
    <location>
        <position position="196"/>
    </location>
</feature>
<comment type="caution">
    <text evidence="14">The sequence shown here is derived from an EMBL/GenBank/DDBJ whole genome shotgun (WGS) entry which is preliminary data.</text>
</comment>
<dbReference type="InterPro" id="IPR004613">
    <property type="entry name" value="RNase_J"/>
</dbReference>
<keyword evidence="5 9" id="KW-0378">Hydrolase</keyword>
<organism evidence="14 15">
    <name type="scientific">Pseudanabaena cinerea FACHB-1277</name>
    <dbReference type="NCBI Taxonomy" id="2949581"/>
    <lineage>
        <taxon>Bacteria</taxon>
        <taxon>Bacillati</taxon>
        <taxon>Cyanobacteriota</taxon>
        <taxon>Cyanophyceae</taxon>
        <taxon>Pseudanabaenales</taxon>
        <taxon>Pseudanabaenaceae</taxon>
        <taxon>Pseudanabaena</taxon>
        <taxon>Pseudanabaena cinerea</taxon>
    </lineage>
</organism>
<dbReference type="PANTHER" id="PTHR43694:SF1">
    <property type="entry name" value="RIBONUCLEASE J"/>
    <property type="match status" value="1"/>
</dbReference>
<dbReference type="InterPro" id="IPR041636">
    <property type="entry name" value="RNase_J_C"/>
</dbReference>
<proteinExistence type="inferred from homology"/>
<dbReference type="GO" id="GO:0005737">
    <property type="term" value="C:cytoplasm"/>
    <property type="evidence" value="ECO:0007669"/>
    <property type="project" value="UniProtKB-SubCell"/>
</dbReference>
<dbReference type="RefSeq" id="WP_190351082.1">
    <property type="nucleotide sequence ID" value="NZ_JACJPY010000032.1"/>
</dbReference>
<dbReference type="SMART" id="SM00849">
    <property type="entry name" value="Lactamase_B"/>
    <property type="match status" value="1"/>
</dbReference>
<dbReference type="InterPro" id="IPR011108">
    <property type="entry name" value="RMMBL"/>
</dbReference>
<feature type="binding site" evidence="12">
    <location>
        <position position="76"/>
    </location>
    <ligand>
        <name>Zn(2+)</name>
        <dbReference type="ChEBI" id="CHEBI:29105"/>
        <label>1</label>
        <note>catalytic</note>
    </ligand>
</feature>
<name>A0A926UU41_9CYAN</name>
<dbReference type="Gene3D" id="3.40.50.10710">
    <property type="entry name" value="Metallo-hydrolase/oxidoreductase"/>
    <property type="match status" value="1"/>
</dbReference>
<comment type="subcellular location">
    <subcellularLocation>
        <location evidence="9">Cytoplasm</location>
    </subcellularLocation>
</comment>
<dbReference type="SUPFAM" id="SSF56281">
    <property type="entry name" value="Metallo-hydrolase/oxidoreductase"/>
    <property type="match status" value="1"/>
</dbReference>
<evidence type="ECO:0000256" key="6">
    <source>
        <dbReference type="ARBA" id="ARBA00022833"/>
    </source>
</evidence>
<evidence type="ECO:0000256" key="8">
    <source>
        <dbReference type="ARBA" id="ARBA00022884"/>
    </source>
</evidence>
<dbReference type="NCBIfam" id="TIGR00649">
    <property type="entry name" value="MG423"/>
    <property type="match status" value="1"/>
</dbReference>
<keyword evidence="15" id="KW-1185">Reference proteome</keyword>
<comment type="similarity">
    <text evidence="9">Belongs to the metallo-beta-lactamase superfamily. RNA-metabolizing metallo-beta-lactamase-like family. Bacterial RNase J subfamily.</text>
</comment>
<evidence type="ECO:0000256" key="1">
    <source>
        <dbReference type="ARBA" id="ARBA00022490"/>
    </source>
</evidence>
<keyword evidence="7 9" id="KW-0269">Exonuclease</keyword>
<evidence type="ECO:0000256" key="9">
    <source>
        <dbReference type="HAMAP-Rule" id="MF_01491"/>
    </source>
</evidence>